<sequence length="155" mass="18265">MDSILCFKKCDEDDFYKLLGCDETSTTEQILAEYKNISLQCHPDKNPNDSCAVAKFQNILKAKEYLTDPVKRDIYDKWRRSGISMPFEQFLNISKSAHTSMHWAYKKQKDLMLESSDKDSESDFNKCDQNRCQDTGCWERDPCNEALRKFRNYEI</sequence>
<keyword evidence="1" id="KW-0143">Chaperone</keyword>
<evidence type="ECO:0000256" key="1">
    <source>
        <dbReference type="ARBA" id="ARBA00023186"/>
    </source>
</evidence>
<evidence type="ECO:0000313" key="3">
    <source>
        <dbReference type="EMBL" id="LAA04051.1"/>
    </source>
</evidence>
<dbReference type="SMART" id="SM00271">
    <property type="entry name" value="DnaJ"/>
    <property type="match status" value="1"/>
</dbReference>
<dbReference type="PANTHER" id="PTHR44500:SF1">
    <property type="entry name" value="DNAJ HOMOLOG SUBFAMILY C MEMBER 12"/>
    <property type="match status" value="1"/>
</dbReference>
<feature type="domain" description="J" evidence="2">
    <location>
        <begin position="14"/>
        <end position="79"/>
    </location>
</feature>
<dbReference type="EMBL" id="IAAA01013568">
    <property type="protein sequence ID" value="LAA04051.1"/>
    <property type="molecule type" value="mRNA"/>
</dbReference>
<protein>
    <submittedName>
        <fullName evidence="3">J domain-containing protein</fullName>
    </submittedName>
</protein>
<evidence type="ECO:0000259" key="2">
    <source>
        <dbReference type="PROSITE" id="PS50076"/>
    </source>
</evidence>
<dbReference type="AlphaFoldDB" id="A0A2L2Y7D4"/>
<dbReference type="PROSITE" id="PS50076">
    <property type="entry name" value="DNAJ_2"/>
    <property type="match status" value="1"/>
</dbReference>
<accession>A0A2L2Y7D4</accession>
<dbReference type="InterPro" id="IPR036869">
    <property type="entry name" value="J_dom_sf"/>
</dbReference>
<dbReference type="InterPro" id="IPR029827">
    <property type="entry name" value="JDP1-like"/>
</dbReference>
<organism evidence="3">
    <name type="scientific">Parasteatoda tepidariorum</name>
    <name type="common">Common house spider</name>
    <name type="synonym">Achaearanea tepidariorum</name>
    <dbReference type="NCBI Taxonomy" id="114398"/>
    <lineage>
        <taxon>Eukaryota</taxon>
        <taxon>Metazoa</taxon>
        <taxon>Ecdysozoa</taxon>
        <taxon>Arthropoda</taxon>
        <taxon>Chelicerata</taxon>
        <taxon>Arachnida</taxon>
        <taxon>Araneae</taxon>
        <taxon>Araneomorphae</taxon>
        <taxon>Entelegynae</taxon>
        <taxon>Araneoidea</taxon>
        <taxon>Theridiidae</taxon>
        <taxon>Parasteatoda</taxon>
    </lineage>
</organism>
<dbReference type="Gene3D" id="1.10.287.110">
    <property type="entry name" value="DnaJ domain"/>
    <property type="match status" value="1"/>
</dbReference>
<dbReference type="InterPro" id="IPR001623">
    <property type="entry name" value="DnaJ_domain"/>
</dbReference>
<name>A0A2L2Y7D4_PARTP</name>
<dbReference type="PANTHER" id="PTHR44500">
    <property type="entry name" value="DNAJ HOMOLOG SUBFAMILY C MEMBER 12"/>
    <property type="match status" value="1"/>
</dbReference>
<dbReference type="CDD" id="cd06257">
    <property type="entry name" value="DnaJ"/>
    <property type="match status" value="1"/>
</dbReference>
<dbReference type="SUPFAM" id="SSF46565">
    <property type="entry name" value="Chaperone J-domain"/>
    <property type="match status" value="1"/>
</dbReference>
<dbReference type="PRINTS" id="PR00625">
    <property type="entry name" value="JDOMAIN"/>
</dbReference>
<dbReference type="Pfam" id="PF00226">
    <property type="entry name" value="DnaJ"/>
    <property type="match status" value="1"/>
</dbReference>
<dbReference type="OrthoDB" id="436519at2759"/>
<reference evidence="3" key="1">
    <citation type="journal article" date="2016" name="Mol. Ecol. Resour.">
        <title>Evaluation of the impact of RNA preservation methods of spiders for de novo transcriptome assembly.</title>
        <authorList>
            <person name="Kono N."/>
            <person name="Nakamura H."/>
            <person name="Ito Y."/>
            <person name="Tomita M."/>
            <person name="Arakawa K."/>
        </authorList>
    </citation>
    <scope>NUCLEOTIDE SEQUENCE</scope>
    <source>
        <tissue evidence="3">Whole body</tissue>
    </source>
</reference>
<dbReference type="GO" id="GO:0005737">
    <property type="term" value="C:cytoplasm"/>
    <property type="evidence" value="ECO:0007669"/>
    <property type="project" value="TreeGrafter"/>
</dbReference>
<proteinExistence type="evidence at transcript level"/>